<accession>A0ABQ9EII1</accession>
<dbReference type="Proteomes" id="UP001217089">
    <property type="component" value="Unassembled WGS sequence"/>
</dbReference>
<proteinExistence type="inferred from homology"/>
<reference evidence="3 4" key="1">
    <citation type="submission" date="2022-12" db="EMBL/GenBank/DDBJ databases">
        <title>Chromosome-level genome of Tegillarca granosa.</title>
        <authorList>
            <person name="Kim J."/>
        </authorList>
    </citation>
    <scope>NUCLEOTIDE SEQUENCE [LARGE SCALE GENOMIC DNA]</scope>
    <source>
        <strain evidence="3">Teg-2019</strain>
        <tissue evidence="3">Adductor muscle</tissue>
    </source>
</reference>
<evidence type="ECO:0000313" key="4">
    <source>
        <dbReference type="Proteomes" id="UP001217089"/>
    </source>
</evidence>
<evidence type="ECO:0000256" key="1">
    <source>
        <dbReference type="ARBA" id="ARBA00007191"/>
    </source>
</evidence>
<dbReference type="PANTHER" id="PTHR10779">
    <property type="entry name" value="DYNEIN LIGHT CHAIN ROADBLOCK"/>
    <property type="match status" value="1"/>
</dbReference>
<keyword evidence="4" id="KW-1185">Reference proteome</keyword>
<gene>
    <name evidence="3" type="ORF">KUTeg_019439</name>
</gene>
<comment type="caution">
    <text evidence="3">The sequence shown here is derived from an EMBL/GenBank/DDBJ whole genome shotgun (WGS) entry which is preliminary data.</text>
</comment>
<sequence length="70" mass="7817">MKSEVDEIIKKILANKGVIGVIILNNDGIPIRSTLDHQTTVQYAGNIHDVTRKGRNKDYTMIVVQNPSEL</sequence>
<dbReference type="InterPro" id="IPR004942">
    <property type="entry name" value="Roadblock/LAMTOR2_dom"/>
</dbReference>
<comment type="similarity">
    <text evidence="1">Belongs to the GAMAD family.</text>
</comment>
<evidence type="ECO:0000259" key="2">
    <source>
        <dbReference type="Pfam" id="PF03259"/>
    </source>
</evidence>
<name>A0ABQ9EII1_TEGGR</name>
<evidence type="ECO:0000313" key="3">
    <source>
        <dbReference type="EMBL" id="KAJ8303043.1"/>
    </source>
</evidence>
<dbReference type="SUPFAM" id="SSF103196">
    <property type="entry name" value="Roadblock/LC7 domain"/>
    <property type="match status" value="1"/>
</dbReference>
<dbReference type="Pfam" id="PF03259">
    <property type="entry name" value="Robl_LC7"/>
    <property type="match status" value="1"/>
</dbReference>
<organism evidence="3 4">
    <name type="scientific">Tegillarca granosa</name>
    <name type="common">Malaysian cockle</name>
    <name type="synonym">Anadara granosa</name>
    <dbReference type="NCBI Taxonomy" id="220873"/>
    <lineage>
        <taxon>Eukaryota</taxon>
        <taxon>Metazoa</taxon>
        <taxon>Spiralia</taxon>
        <taxon>Lophotrochozoa</taxon>
        <taxon>Mollusca</taxon>
        <taxon>Bivalvia</taxon>
        <taxon>Autobranchia</taxon>
        <taxon>Pteriomorphia</taxon>
        <taxon>Arcoida</taxon>
        <taxon>Arcoidea</taxon>
        <taxon>Arcidae</taxon>
        <taxon>Tegillarca</taxon>
    </lineage>
</organism>
<dbReference type="Gene3D" id="3.30.450.30">
    <property type="entry name" value="Dynein light chain 2a, cytoplasmic"/>
    <property type="match status" value="1"/>
</dbReference>
<protein>
    <recommendedName>
        <fullName evidence="2">Roadblock/LAMTOR2 domain-containing protein</fullName>
    </recommendedName>
</protein>
<feature type="domain" description="Roadblock/LAMTOR2" evidence="2">
    <location>
        <begin position="5"/>
        <end position="55"/>
    </location>
</feature>
<dbReference type="EMBL" id="JARBDR010000917">
    <property type="protein sequence ID" value="KAJ8303043.1"/>
    <property type="molecule type" value="Genomic_DNA"/>
</dbReference>